<sequence>LTGWRDLSENLITFGDTVDNVVAEFGAMRGISLRELATLLATSDILRYDTNDNVFFRRWPERLLLMVETEAKMKKWRPEKWKVDHPSHEDARLS</sequence>
<reference evidence="1" key="1">
    <citation type="submission" date="2022-07" db="EMBL/GenBank/DDBJ databases">
        <title>Draft genome sequence of Zalerion maritima ATCC 34329, a (micro)plastics degrading marine fungus.</title>
        <authorList>
            <person name="Paco A."/>
            <person name="Goncalves M.F.M."/>
            <person name="Rocha-Santos T.A.P."/>
            <person name="Alves A."/>
        </authorList>
    </citation>
    <scope>NUCLEOTIDE SEQUENCE</scope>
    <source>
        <strain evidence="1">ATCC 34329</strain>
    </source>
</reference>
<organism evidence="1 2">
    <name type="scientific">Zalerion maritima</name>
    <dbReference type="NCBI Taxonomy" id="339359"/>
    <lineage>
        <taxon>Eukaryota</taxon>
        <taxon>Fungi</taxon>
        <taxon>Dikarya</taxon>
        <taxon>Ascomycota</taxon>
        <taxon>Pezizomycotina</taxon>
        <taxon>Sordariomycetes</taxon>
        <taxon>Lulworthiomycetidae</taxon>
        <taxon>Lulworthiales</taxon>
        <taxon>Lulworthiaceae</taxon>
        <taxon>Zalerion</taxon>
    </lineage>
</organism>
<name>A0AAD5RJW7_9PEZI</name>
<dbReference type="AlphaFoldDB" id="A0AAD5RJW7"/>
<accession>A0AAD5RJW7</accession>
<dbReference type="Proteomes" id="UP001201980">
    <property type="component" value="Unassembled WGS sequence"/>
</dbReference>
<feature type="non-terminal residue" evidence="1">
    <location>
        <position position="1"/>
    </location>
</feature>
<keyword evidence="2" id="KW-1185">Reference proteome</keyword>
<evidence type="ECO:0000313" key="2">
    <source>
        <dbReference type="Proteomes" id="UP001201980"/>
    </source>
</evidence>
<protein>
    <submittedName>
        <fullName evidence="1">Uncharacterized protein</fullName>
    </submittedName>
</protein>
<comment type="caution">
    <text evidence="1">The sequence shown here is derived from an EMBL/GenBank/DDBJ whole genome shotgun (WGS) entry which is preliminary data.</text>
</comment>
<dbReference type="EMBL" id="JAKWBI020000778">
    <property type="protein sequence ID" value="KAJ2892549.1"/>
    <property type="molecule type" value="Genomic_DNA"/>
</dbReference>
<evidence type="ECO:0000313" key="1">
    <source>
        <dbReference type="EMBL" id="KAJ2892549.1"/>
    </source>
</evidence>
<gene>
    <name evidence="1" type="ORF">MKZ38_009616</name>
</gene>
<proteinExistence type="predicted"/>